<dbReference type="EMBL" id="LRBV02000008">
    <property type="status" value="NOT_ANNOTATED_CDS"/>
    <property type="molecule type" value="Genomic_DNA"/>
</dbReference>
<keyword evidence="2" id="KW-0406">Ion transport</keyword>
<evidence type="ECO:0000256" key="2">
    <source>
        <dbReference type="ARBA" id="ARBA00023065"/>
    </source>
</evidence>
<evidence type="ECO:0008006" key="7">
    <source>
        <dbReference type="Google" id="ProtNLM"/>
    </source>
</evidence>
<evidence type="ECO:0000313" key="6">
    <source>
        <dbReference type="Proteomes" id="UP000594261"/>
    </source>
</evidence>
<keyword evidence="4" id="KW-0732">Signal</keyword>
<feature type="chain" id="PRO_5029863384" description="Sodium/calcium exchanger membrane region domain-containing protein" evidence="4">
    <location>
        <begin position="25"/>
        <end position="623"/>
    </location>
</feature>
<dbReference type="EnsemblPlants" id="QL08p027513:mrna">
    <property type="protein sequence ID" value="QL08p027513:mrna"/>
    <property type="gene ID" value="QL08p027513"/>
</dbReference>
<dbReference type="PANTHER" id="PTHR31503">
    <property type="entry name" value="VACUOLAR CALCIUM ION TRANSPORTER"/>
    <property type="match status" value="1"/>
</dbReference>
<evidence type="ECO:0000256" key="1">
    <source>
        <dbReference type="ARBA" id="ARBA00022449"/>
    </source>
</evidence>
<dbReference type="Gramene" id="QL08p027513:mrna">
    <property type="protein sequence ID" value="QL08p027513:mrna"/>
    <property type="gene ID" value="QL08p027513"/>
</dbReference>
<evidence type="ECO:0000256" key="3">
    <source>
        <dbReference type="SAM" id="Phobius"/>
    </source>
</evidence>
<feature type="transmembrane region" description="Helical" evidence="3">
    <location>
        <begin position="144"/>
        <end position="170"/>
    </location>
</feature>
<keyword evidence="3" id="KW-0812">Transmembrane</keyword>
<dbReference type="GO" id="GO:0015369">
    <property type="term" value="F:calcium:proton antiporter activity"/>
    <property type="evidence" value="ECO:0007669"/>
    <property type="project" value="TreeGrafter"/>
</dbReference>
<dbReference type="GO" id="GO:0006874">
    <property type="term" value="P:intracellular calcium ion homeostasis"/>
    <property type="evidence" value="ECO:0007669"/>
    <property type="project" value="TreeGrafter"/>
</dbReference>
<keyword evidence="3" id="KW-0472">Membrane</keyword>
<feature type="transmembrane region" description="Helical" evidence="3">
    <location>
        <begin position="102"/>
        <end position="124"/>
    </location>
</feature>
<reference evidence="5" key="2">
    <citation type="submission" date="2021-01" db="UniProtKB">
        <authorList>
            <consortium name="EnsemblPlants"/>
        </authorList>
    </citation>
    <scope>IDENTIFICATION</scope>
</reference>
<dbReference type="GO" id="GO:0016020">
    <property type="term" value="C:membrane"/>
    <property type="evidence" value="ECO:0007669"/>
    <property type="project" value="InterPro"/>
</dbReference>
<keyword evidence="3" id="KW-1133">Transmembrane helix</keyword>
<dbReference type="InParanoid" id="A0A7N2MAW6"/>
<evidence type="ECO:0000256" key="4">
    <source>
        <dbReference type="SAM" id="SignalP"/>
    </source>
</evidence>
<sequence length="623" mass="69301">MRSNITKLASLILTLSIVILEVHGRRSLRYKSSDELVSDGVHQADESSSLLLLKGMDSGEECEQLYGFLPCSNSMFGHIFLIVVYEYLLFKGESLVAAGGEQIFKILGPGIFGASAFHVLGALPESLILLASGLLNTKETAQEYVFTGVGLLAGSSIFLLTILWGTCVIASSQDFSNSSQFSNSTQTSRQRLHTLLTGTTCGDYVKDRGAHHLYPSTRPSVLRYANEETSNHSFVGFYSSHVHPSETLSRWILRIARGRACGQKMYPIRRDSIDGTVSHCERMSGGSKATSDHVLSLRLDDKDAHLSRNVPLTEEWMGSLKRESSAHLLEDEMEGEIPDDVPIRMAGKREKCYSGRTADVVFYEAVLMACLSISEEEFEFLQRILAIPLVQRSWKRLVTFDSLHAFVANQIQWIRQGGYTLNPNDVKMDLGTKRALEVKKAASLQLKAGSSQGFNDGSQPIINEFVALAVPLLVKDKQHAVQTAYSIVKDLDLEKCSEHKTEALGDFGLFDLIRVIYSKSQFYSVIHRQALKCRLEEESDQLKKYKEGTRTLHSKVKALTKQVKKLDGATHRDKELTKANSILTTGVTSLRKSMDKAKADAVEEYKDSHPFFNLLGSQYGEGF</sequence>
<keyword evidence="1" id="KW-0813">Transport</keyword>
<evidence type="ECO:0000313" key="5">
    <source>
        <dbReference type="EnsemblPlants" id="QL08p027513:mrna"/>
    </source>
</evidence>
<dbReference type="InterPro" id="IPR004713">
    <property type="entry name" value="CaH_exchang"/>
</dbReference>
<keyword evidence="1" id="KW-0050">Antiport</keyword>
<feature type="signal peptide" evidence="4">
    <location>
        <begin position="1"/>
        <end position="24"/>
    </location>
</feature>
<feature type="transmembrane region" description="Helical" evidence="3">
    <location>
        <begin position="65"/>
        <end position="90"/>
    </location>
</feature>
<dbReference type="AlphaFoldDB" id="A0A7N2MAW6"/>
<reference evidence="5 6" key="1">
    <citation type="journal article" date="2016" name="G3 (Bethesda)">
        <title>First Draft Assembly and Annotation of the Genome of a California Endemic Oak Quercus lobata Nee (Fagaceae).</title>
        <authorList>
            <person name="Sork V.L."/>
            <person name="Fitz-Gibbon S.T."/>
            <person name="Puiu D."/>
            <person name="Crepeau M."/>
            <person name="Gugger P.F."/>
            <person name="Sherman R."/>
            <person name="Stevens K."/>
            <person name="Langley C.H."/>
            <person name="Pellegrini M."/>
            <person name="Salzberg S.L."/>
        </authorList>
    </citation>
    <scope>NUCLEOTIDE SEQUENCE [LARGE SCALE GENOMIC DNA]</scope>
    <source>
        <strain evidence="5 6">cv. SW786</strain>
    </source>
</reference>
<proteinExistence type="predicted"/>
<dbReference type="PANTHER" id="PTHR31503:SF79">
    <property type="entry name" value="CALCIUM-BINDING EF-HAND PROTEIN"/>
    <property type="match status" value="1"/>
</dbReference>
<name>A0A7N2MAW6_QUELO</name>
<dbReference type="Proteomes" id="UP000594261">
    <property type="component" value="Chromosome 8"/>
</dbReference>
<protein>
    <recommendedName>
        <fullName evidence="7">Sodium/calcium exchanger membrane region domain-containing protein</fullName>
    </recommendedName>
</protein>
<keyword evidence="6" id="KW-1185">Reference proteome</keyword>
<organism evidence="5 6">
    <name type="scientific">Quercus lobata</name>
    <name type="common">Valley oak</name>
    <dbReference type="NCBI Taxonomy" id="97700"/>
    <lineage>
        <taxon>Eukaryota</taxon>
        <taxon>Viridiplantae</taxon>
        <taxon>Streptophyta</taxon>
        <taxon>Embryophyta</taxon>
        <taxon>Tracheophyta</taxon>
        <taxon>Spermatophyta</taxon>
        <taxon>Magnoliopsida</taxon>
        <taxon>eudicotyledons</taxon>
        <taxon>Gunneridae</taxon>
        <taxon>Pentapetalae</taxon>
        <taxon>rosids</taxon>
        <taxon>fabids</taxon>
        <taxon>Fagales</taxon>
        <taxon>Fagaceae</taxon>
        <taxon>Quercus</taxon>
    </lineage>
</organism>
<accession>A0A7N2MAW6</accession>